<evidence type="ECO:0000313" key="3">
    <source>
        <dbReference type="Proteomes" id="UP000051952"/>
    </source>
</evidence>
<organism evidence="2 3">
    <name type="scientific">Bodo saltans</name>
    <name type="common">Flagellated protozoan</name>
    <dbReference type="NCBI Taxonomy" id="75058"/>
    <lineage>
        <taxon>Eukaryota</taxon>
        <taxon>Discoba</taxon>
        <taxon>Euglenozoa</taxon>
        <taxon>Kinetoplastea</taxon>
        <taxon>Metakinetoplastina</taxon>
        <taxon>Eubodonida</taxon>
        <taxon>Bodonidae</taxon>
        <taxon>Bodo</taxon>
    </lineage>
</organism>
<dbReference type="OrthoDB" id="252551at2759"/>
<feature type="compositionally biased region" description="Polar residues" evidence="1">
    <location>
        <begin position="149"/>
        <end position="167"/>
    </location>
</feature>
<dbReference type="InterPro" id="IPR036915">
    <property type="entry name" value="Cyclin-like_sf"/>
</dbReference>
<dbReference type="Proteomes" id="UP000051952">
    <property type="component" value="Unassembled WGS sequence"/>
</dbReference>
<proteinExistence type="predicted"/>
<dbReference type="SUPFAM" id="SSF47954">
    <property type="entry name" value="Cyclin-like"/>
    <property type="match status" value="1"/>
</dbReference>
<gene>
    <name evidence="2" type="ORF">BSAL_77565</name>
</gene>
<feature type="region of interest" description="Disordered" evidence="1">
    <location>
        <begin position="462"/>
        <end position="516"/>
    </location>
</feature>
<dbReference type="GO" id="GO:0019901">
    <property type="term" value="F:protein kinase binding"/>
    <property type="evidence" value="ECO:0007669"/>
    <property type="project" value="InterPro"/>
</dbReference>
<name>A0A0S4IZP0_BODSA</name>
<feature type="non-terminal residue" evidence="2">
    <location>
        <position position="1"/>
    </location>
</feature>
<dbReference type="PANTHER" id="PTHR15615:SF126">
    <property type="entry name" value="CYC2-LIKE CYCLIN"/>
    <property type="match status" value="1"/>
</dbReference>
<dbReference type="AlphaFoldDB" id="A0A0S4IZP0"/>
<feature type="compositionally biased region" description="Polar residues" evidence="1">
    <location>
        <begin position="466"/>
        <end position="476"/>
    </location>
</feature>
<feature type="region of interest" description="Disordered" evidence="1">
    <location>
        <begin position="45"/>
        <end position="65"/>
    </location>
</feature>
<dbReference type="PANTHER" id="PTHR15615">
    <property type="match status" value="1"/>
</dbReference>
<dbReference type="EMBL" id="CYKH01000749">
    <property type="protein sequence ID" value="CUG31987.1"/>
    <property type="molecule type" value="Genomic_DNA"/>
</dbReference>
<feature type="region of interest" description="Disordered" evidence="1">
    <location>
        <begin position="231"/>
        <end position="260"/>
    </location>
</feature>
<feature type="region of interest" description="Disordered" evidence="1">
    <location>
        <begin position="109"/>
        <end position="167"/>
    </location>
</feature>
<accession>A0A0S4IZP0</accession>
<keyword evidence="3" id="KW-1185">Reference proteome</keyword>
<evidence type="ECO:0000256" key="1">
    <source>
        <dbReference type="SAM" id="MobiDB-lite"/>
    </source>
</evidence>
<feature type="compositionally biased region" description="Polar residues" evidence="1">
    <location>
        <begin position="507"/>
        <end position="516"/>
    </location>
</feature>
<feature type="compositionally biased region" description="Polar residues" evidence="1">
    <location>
        <begin position="233"/>
        <end position="251"/>
    </location>
</feature>
<dbReference type="VEuPathDB" id="TriTrypDB:BSAL_77565"/>
<protein>
    <submittedName>
        <fullName evidence="2">Cyclin 10, putative</fullName>
    </submittedName>
</protein>
<dbReference type="Gene3D" id="1.10.472.10">
    <property type="entry name" value="Cyclin-like"/>
    <property type="match status" value="1"/>
</dbReference>
<dbReference type="CDD" id="cd20558">
    <property type="entry name" value="CYCLIN_ScPCL7-like"/>
    <property type="match status" value="1"/>
</dbReference>
<sequence>ALTHSHHAAFITTTSPSPNTLLQSSKQIVMATTAAFHSAANTAANTTGDITSSTSGSSSRSSGVGQRPLVLDFLSAQALPLLATAGGSATSLAAPPLGQLADLSPRRRFVHGDTSTTPLSPYAPTGQPQVVDTNQTPLPTPPTGQPLTMPSTTNTPTSGYQTSGSSPTAGRTLFFLSPAEVEPARHSHRSGRLLGELESLHQKHESEFRVLVPAIGNALKSTLDAHEAIQGMMPSSSSSPADRATMSSSNGAADERGGAPSIVTGDSWRSLECDGCMAHYDTVAPPSLSIQAYVKRVSDFTYVSPATLLSTVILVDRLLERYPLLYLSPTNIYKIFFVAARIASKVLDLRSLNNKNFASVGGVSNQHLNDLEAKMLMDLRFDLFISQEHFVRYARCVIPANMVPPQQHNTVGGSSGNALPVGALFNNPVMTGMTGHHTKGQPTNGATSPRRTTFTHQVTFAVPPALSSSKRPSQELQEGGGESGSVGVAVEPQQLQAASGRMPHPPTSTSSRVDDC</sequence>
<dbReference type="InterPro" id="IPR013922">
    <property type="entry name" value="Cyclin_PHO80-like"/>
</dbReference>
<dbReference type="Pfam" id="PF08613">
    <property type="entry name" value="Cyclin"/>
    <property type="match status" value="1"/>
</dbReference>
<evidence type="ECO:0000313" key="2">
    <source>
        <dbReference type="EMBL" id="CUG31987.1"/>
    </source>
</evidence>
<reference evidence="3" key="1">
    <citation type="submission" date="2015-09" db="EMBL/GenBank/DDBJ databases">
        <authorList>
            <consortium name="Pathogen Informatics"/>
        </authorList>
    </citation>
    <scope>NUCLEOTIDE SEQUENCE [LARGE SCALE GENOMIC DNA]</scope>
    <source>
        <strain evidence="3">Lake Konstanz</strain>
    </source>
</reference>